<dbReference type="GO" id="GO:0008270">
    <property type="term" value="F:zinc ion binding"/>
    <property type="evidence" value="ECO:0007669"/>
    <property type="project" value="UniProtKB-KW"/>
</dbReference>
<evidence type="ECO:0000256" key="5">
    <source>
        <dbReference type="SAM" id="MobiDB-lite"/>
    </source>
</evidence>
<comment type="caution">
    <text evidence="7">The sequence shown here is derived from an EMBL/GenBank/DDBJ whole genome shotgun (WGS) entry which is preliminary data.</text>
</comment>
<sequence>MEKYMIASPQPQSSASLSFSPISPSNNGLVGHKPYSLNYLADSAVNLSNNNLNYKYLSNPNSNNNFNPMISNNNNLNYSSNTIYQQQQHQQQQPHHQQHHHQQQPQSNPQNNNLSKSPNLLYSISNNNDHYLLTKSSSGGHIANPYSSTIIPTVPNCNGQVNQPHPNQVPSLSPCGSPQSSFKSLATIANSSSSHFSPTTSSSSLVPCLSKSRSNSIDSDILIGNSLHSTPVMPPALHISSSPMHHGQVPPQVHLFNYSPSSSPIPYYSSGQLCPVSPPFGLNSHNGSATNGNHHHTPLNSSAPSVLVGHHQHDHKQNEDTSSSPTPPSIIDSGAILECFIELRDLGSSISKQSKESMVNGDFYNGLERIKQTLSTLINKVDSLDGSMQNFIQNGGDSRIFGNNDEGRVPVLTRPRRFRKSKVKNKENSSDSLDLLDPSKQKRKSTELKHCTSCGTTSSPEWRKGPAGNQSLCNACGLYFAKLVRREASLAWKPQSVVKVNDLLCVGNNAANNNNNNNNPNGNNLNNNHQQQQQSNNNTQNNHIDSQLIISNLQK</sequence>
<feature type="compositionally biased region" description="Low complexity" evidence="5">
    <location>
        <begin position="509"/>
        <end position="542"/>
    </location>
</feature>
<feature type="compositionally biased region" description="Low complexity" evidence="5">
    <location>
        <begin position="84"/>
        <end position="95"/>
    </location>
</feature>
<feature type="region of interest" description="Disordered" evidence="5">
    <location>
        <begin position="419"/>
        <end position="466"/>
    </location>
</feature>
<evidence type="ECO:0000256" key="3">
    <source>
        <dbReference type="ARBA" id="ARBA00022833"/>
    </source>
</evidence>
<dbReference type="CDD" id="cd00202">
    <property type="entry name" value="ZnF_GATA"/>
    <property type="match status" value="1"/>
</dbReference>
<dbReference type="OMA" id="NWTIANQ"/>
<dbReference type="PANTHER" id="PTHR45658:SF128">
    <property type="entry name" value="GATA ZINC FINGER DOMAIN-CONTAINING PROTEIN 10-RELATED"/>
    <property type="match status" value="1"/>
</dbReference>
<dbReference type="PROSITE" id="PS50114">
    <property type="entry name" value="GATA_ZN_FINGER_2"/>
    <property type="match status" value="1"/>
</dbReference>
<keyword evidence="1" id="KW-0479">Metal-binding</keyword>
<dbReference type="Gene3D" id="3.30.50.10">
    <property type="entry name" value="Erythroid Transcription Factor GATA-1, subunit A"/>
    <property type="match status" value="1"/>
</dbReference>
<dbReference type="SUPFAM" id="SSF57716">
    <property type="entry name" value="Glucocorticoid receptor-like (DNA-binding domain)"/>
    <property type="match status" value="1"/>
</dbReference>
<dbReference type="Proteomes" id="UP000001396">
    <property type="component" value="Unassembled WGS sequence"/>
</dbReference>
<dbReference type="RefSeq" id="XP_020429350.1">
    <property type="nucleotide sequence ID" value="XM_020583163.1"/>
</dbReference>
<proteinExistence type="predicted"/>
<evidence type="ECO:0000313" key="7">
    <source>
        <dbReference type="EMBL" id="EFA77221.1"/>
    </source>
</evidence>
<gene>
    <name evidence="7" type="primary">gtaK</name>
    <name evidence="7" type="ORF">PPL_12431</name>
</gene>
<feature type="domain" description="GATA-type" evidence="6">
    <location>
        <begin position="445"/>
        <end position="480"/>
    </location>
</feature>
<feature type="compositionally biased region" description="Polar residues" evidence="5">
    <location>
        <begin position="107"/>
        <end position="121"/>
    </location>
</feature>
<feature type="compositionally biased region" description="Basic and acidic residues" evidence="5">
    <location>
        <begin position="437"/>
        <end position="450"/>
    </location>
</feature>
<feature type="region of interest" description="Disordered" evidence="5">
    <location>
        <begin position="84"/>
        <end position="121"/>
    </location>
</feature>
<reference evidence="7 8" key="1">
    <citation type="journal article" date="2011" name="Genome Res.">
        <title>Phylogeny-wide analysis of social amoeba genomes highlights ancient origins for complex intercellular communication.</title>
        <authorList>
            <person name="Heidel A.J."/>
            <person name="Lawal H.M."/>
            <person name="Felder M."/>
            <person name="Schilde C."/>
            <person name="Helps N.R."/>
            <person name="Tunggal B."/>
            <person name="Rivero F."/>
            <person name="John U."/>
            <person name="Schleicher M."/>
            <person name="Eichinger L."/>
            <person name="Platzer M."/>
            <person name="Noegel A.A."/>
            <person name="Schaap P."/>
            <person name="Gloeckner G."/>
        </authorList>
    </citation>
    <scope>NUCLEOTIDE SEQUENCE [LARGE SCALE GENOMIC DNA]</scope>
    <source>
        <strain evidence="8">ATCC 26659 / Pp 5 / PN500</strain>
    </source>
</reference>
<dbReference type="STRING" id="670386.D3BMK9"/>
<dbReference type="GO" id="GO:0006355">
    <property type="term" value="P:regulation of DNA-templated transcription"/>
    <property type="evidence" value="ECO:0007669"/>
    <property type="project" value="InterPro"/>
</dbReference>
<dbReference type="AlphaFoldDB" id="D3BMK9"/>
<dbReference type="InterPro" id="IPR051140">
    <property type="entry name" value="GATA_TF"/>
</dbReference>
<dbReference type="PANTHER" id="PTHR45658">
    <property type="entry name" value="GATA TRANSCRIPTION FACTOR"/>
    <property type="match status" value="1"/>
</dbReference>
<evidence type="ECO:0000256" key="4">
    <source>
        <dbReference type="PROSITE-ProRule" id="PRU00094"/>
    </source>
</evidence>
<organism evidence="7 8">
    <name type="scientific">Heterostelium pallidum (strain ATCC 26659 / Pp 5 / PN500)</name>
    <name type="common">Cellular slime mold</name>
    <name type="synonym">Polysphondylium pallidum</name>
    <dbReference type="NCBI Taxonomy" id="670386"/>
    <lineage>
        <taxon>Eukaryota</taxon>
        <taxon>Amoebozoa</taxon>
        <taxon>Evosea</taxon>
        <taxon>Eumycetozoa</taxon>
        <taxon>Dictyostelia</taxon>
        <taxon>Acytosteliales</taxon>
        <taxon>Acytosteliaceae</taxon>
        <taxon>Heterostelium</taxon>
    </lineage>
</organism>
<dbReference type="InterPro" id="IPR000679">
    <property type="entry name" value="Znf_GATA"/>
</dbReference>
<dbReference type="GO" id="GO:0043565">
    <property type="term" value="F:sequence-specific DNA binding"/>
    <property type="evidence" value="ECO:0007669"/>
    <property type="project" value="InterPro"/>
</dbReference>
<dbReference type="PROSITE" id="PS00344">
    <property type="entry name" value="GATA_ZN_FINGER_1"/>
    <property type="match status" value="1"/>
</dbReference>
<feature type="compositionally biased region" description="Polar residues" evidence="5">
    <location>
        <begin position="284"/>
        <end position="304"/>
    </location>
</feature>
<evidence type="ECO:0000313" key="8">
    <source>
        <dbReference type="Proteomes" id="UP000001396"/>
    </source>
</evidence>
<dbReference type="InterPro" id="IPR013088">
    <property type="entry name" value="Znf_NHR/GATA"/>
</dbReference>
<keyword evidence="2 4" id="KW-0863">Zinc-finger</keyword>
<accession>D3BMK9</accession>
<name>D3BMK9_HETP5</name>
<dbReference type="Pfam" id="PF00320">
    <property type="entry name" value="GATA"/>
    <property type="match status" value="1"/>
</dbReference>
<protein>
    <submittedName>
        <fullName evidence="7">Putative GATA-binding transcription factor</fullName>
    </submittedName>
</protein>
<feature type="region of interest" description="Disordered" evidence="5">
    <location>
        <begin position="284"/>
        <end position="329"/>
    </location>
</feature>
<evidence type="ECO:0000259" key="6">
    <source>
        <dbReference type="PROSITE" id="PS50114"/>
    </source>
</evidence>
<feature type="compositionally biased region" description="Low complexity" evidence="5">
    <location>
        <begin position="320"/>
        <end position="329"/>
    </location>
</feature>
<evidence type="ECO:0000256" key="1">
    <source>
        <dbReference type="ARBA" id="ARBA00022723"/>
    </source>
</evidence>
<dbReference type="SMART" id="SM00401">
    <property type="entry name" value="ZnF_GATA"/>
    <property type="match status" value="1"/>
</dbReference>
<dbReference type="InParanoid" id="D3BMK9"/>
<keyword evidence="3" id="KW-0862">Zinc</keyword>
<feature type="region of interest" description="Disordered" evidence="5">
    <location>
        <begin position="509"/>
        <end position="544"/>
    </location>
</feature>
<dbReference type="EMBL" id="ADBJ01000043">
    <property type="protein sequence ID" value="EFA77221.1"/>
    <property type="molecule type" value="Genomic_DNA"/>
</dbReference>
<evidence type="ECO:0000256" key="2">
    <source>
        <dbReference type="ARBA" id="ARBA00022771"/>
    </source>
</evidence>
<dbReference type="GeneID" id="31367898"/>
<keyword evidence="8" id="KW-1185">Reference proteome</keyword>